<evidence type="ECO:0000313" key="1">
    <source>
        <dbReference type="EMBL" id="JAH26179.1"/>
    </source>
</evidence>
<reference evidence="1" key="2">
    <citation type="journal article" date="2015" name="Fish Shellfish Immunol.">
        <title>Early steps in the European eel (Anguilla anguilla)-Vibrio vulnificus interaction in the gills: Role of the RtxA13 toxin.</title>
        <authorList>
            <person name="Callol A."/>
            <person name="Pajuelo D."/>
            <person name="Ebbesson L."/>
            <person name="Teles M."/>
            <person name="MacKenzie S."/>
            <person name="Amaro C."/>
        </authorList>
    </citation>
    <scope>NUCLEOTIDE SEQUENCE</scope>
</reference>
<proteinExistence type="predicted"/>
<organism evidence="1">
    <name type="scientific">Anguilla anguilla</name>
    <name type="common">European freshwater eel</name>
    <name type="synonym">Muraena anguilla</name>
    <dbReference type="NCBI Taxonomy" id="7936"/>
    <lineage>
        <taxon>Eukaryota</taxon>
        <taxon>Metazoa</taxon>
        <taxon>Chordata</taxon>
        <taxon>Craniata</taxon>
        <taxon>Vertebrata</taxon>
        <taxon>Euteleostomi</taxon>
        <taxon>Actinopterygii</taxon>
        <taxon>Neopterygii</taxon>
        <taxon>Teleostei</taxon>
        <taxon>Anguilliformes</taxon>
        <taxon>Anguillidae</taxon>
        <taxon>Anguilla</taxon>
    </lineage>
</organism>
<dbReference type="EMBL" id="GBXM01082398">
    <property type="protein sequence ID" value="JAH26179.1"/>
    <property type="molecule type" value="Transcribed_RNA"/>
</dbReference>
<reference evidence="1" key="1">
    <citation type="submission" date="2014-11" db="EMBL/GenBank/DDBJ databases">
        <authorList>
            <person name="Amaro Gonzalez C."/>
        </authorList>
    </citation>
    <scope>NUCLEOTIDE SEQUENCE</scope>
</reference>
<protein>
    <submittedName>
        <fullName evidence="1">Uncharacterized protein</fullName>
    </submittedName>
</protein>
<dbReference type="AlphaFoldDB" id="A0A0E9RAP8"/>
<accession>A0A0E9RAP8</accession>
<name>A0A0E9RAP8_ANGAN</name>
<sequence>MKLFPPPWLLSTFSLRETLFFLWQQVKKFLSSQPVLQVKPSSSDRTKFVQMRKRQE</sequence>